<dbReference type="InterPro" id="IPR008920">
    <property type="entry name" value="TF_FadR/GntR_C"/>
</dbReference>
<keyword evidence="2" id="KW-0238">DNA-binding</keyword>
<dbReference type="Gene3D" id="1.10.10.10">
    <property type="entry name" value="Winged helix-like DNA-binding domain superfamily/Winged helix DNA-binding domain"/>
    <property type="match status" value="1"/>
</dbReference>
<keyword evidence="6" id="KW-1185">Reference proteome</keyword>
<organism evidence="5 6">
    <name type="scientific">Actibacterium lipolyticum</name>
    <dbReference type="NCBI Taxonomy" id="1524263"/>
    <lineage>
        <taxon>Bacteria</taxon>
        <taxon>Pseudomonadati</taxon>
        <taxon>Pseudomonadota</taxon>
        <taxon>Alphaproteobacteria</taxon>
        <taxon>Rhodobacterales</taxon>
        <taxon>Roseobacteraceae</taxon>
        <taxon>Actibacterium</taxon>
    </lineage>
</organism>
<dbReference type="AlphaFoldDB" id="A0A238KPV9"/>
<dbReference type="PROSITE" id="PS50949">
    <property type="entry name" value="HTH_GNTR"/>
    <property type="match status" value="1"/>
</dbReference>
<evidence type="ECO:0000313" key="5">
    <source>
        <dbReference type="EMBL" id="SMX44697.1"/>
    </source>
</evidence>
<dbReference type="SMART" id="SM00895">
    <property type="entry name" value="FCD"/>
    <property type="match status" value="1"/>
</dbReference>
<evidence type="ECO:0000313" key="6">
    <source>
        <dbReference type="Proteomes" id="UP000202922"/>
    </source>
</evidence>
<dbReference type="GO" id="GO:0003700">
    <property type="term" value="F:DNA-binding transcription factor activity"/>
    <property type="evidence" value="ECO:0007669"/>
    <property type="project" value="InterPro"/>
</dbReference>
<keyword evidence="3" id="KW-0804">Transcription</keyword>
<dbReference type="Pfam" id="PF07729">
    <property type="entry name" value="FCD"/>
    <property type="match status" value="1"/>
</dbReference>
<dbReference type="Pfam" id="PF00392">
    <property type="entry name" value="GntR"/>
    <property type="match status" value="1"/>
</dbReference>
<evidence type="ECO:0000256" key="1">
    <source>
        <dbReference type="ARBA" id="ARBA00023015"/>
    </source>
</evidence>
<accession>A0A238KPV9</accession>
<dbReference type="RefSeq" id="WP_093968575.1">
    <property type="nucleotide sequence ID" value="NZ_FXYE01000002.1"/>
</dbReference>
<dbReference type="SUPFAM" id="SSF48008">
    <property type="entry name" value="GntR ligand-binding domain-like"/>
    <property type="match status" value="1"/>
</dbReference>
<evidence type="ECO:0000259" key="4">
    <source>
        <dbReference type="PROSITE" id="PS50949"/>
    </source>
</evidence>
<dbReference type="PANTHER" id="PTHR43537">
    <property type="entry name" value="TRANSCRIPTIONAL REGULATOR, GNTR FAMILY"/>
    <property type="match status" value="1"/>
</dbReference>
<name>A0A238KPV9_9RHOB</name>
<dbReference type="SUPFAM" id="SSF46785">
    <property type="entry name" value="Winged helix' DNA-binding domain"/>
    <property type="match status" value="1"/>
</dbReference>
<dbReference type="PANTHER" id="PTHR43537:SF20">
    <property type="entry name" value="HTH-TYPE TRANSCRIPTIONAL REPRESSOR GLAR"/>
    <property type="match status" value="1"/>
</dbReference>
<evidence type="ECO:0000256" key="2">
    <source>
        <dbReference type="ARBA" id="ARBA00023125"/>
    </source>
</evidence>
<reference evidence="6" key="1">
    <citation type="submission" date="2017-05" db="EMBL/GenBank/DDBJ databases">
        <authorList>
            <person name="Rodrigo-Torres L."/>
            <person name="Arahal R. D."/>
            <person name="Lucena T."/>
        </authorList>
    </citation>
    <scope>NUCLEOTIDE SEQUENCE [LARGE SCALE GENOMIC DNA]</scope>
    <source>
        <strain evidence="6">CECT 8621</strain>
    </source>
</reference>
<sequence>MGDQGQKNPTGRKATIASRVSEDLREAILGGKLKPGSKLNLDQLRKQYQVSLSPMREAVSRLVADGLVEFEDQCGYRIIPVSMTRLQEITKLRSEMEPLALSLSIANSDLDWESDVLAALHRVNKAIAEGDPPHGGAEWAAAHSHFHAQLVKGCDMPLLINFCSVLHRLNDRYLRMFSAGDSDNRNIADEHSAIAHAAVAGETKAACDLMRIHIERTGTHLATRLAAALHE</sequence>
<dbReference type="OrthoDB" id="8638122at2"/>
<dbReference type="Gene3D" id="1.20.120.530">
    <property type="entry name" value="GntR ligand-binding domain-like"/>
    <property type="match status" value="1"/>
</dbReference>
<keyword evidence="1" id="KW-0805">Transcription regulation</keyword>
<dbReference type="EMBL" id="FXYE01000002">
    <property type="protein sequence ID" value="SMX44697.1"/>
    <property type="molecule type" value="Genomic_DNA"/>
</dbReference>
<protein>
    <submittedName>
        <fullName evidence="5">HTH-type transcriptional repressor CsiR</fullName>
    </submittedName>
</protein>
<dbReference type="CDD" id="cd07377">
    <property type="entry name" value="WHTH_GntR"/>
    <property type="match status" value="1"/>
</dbReference>
<dbReference type="InterPro" id="IPR036388">
    <property type="entry name" value="WH-like_DNA-bd_sf"/>
</dbReference>
<evidence type="ECO:0000256" key="3">
    <source>
        <dbReference type="ARBA" id="ARBA00023163"/>
    </source>
</evidence>
<feature type="domain" description="HTH gntR-type" evidence="4">
    <location>
        <begin position="14"/>
        <end position="81"/>
    </location>
</feature>
<dbReference type="GO" id="GO:0003677">
    <property type="term" value="F:DNA binding"/>
    <property type="evidence" value="ECO:0007669"/>
    <property type="project" value="UniProtKB-KW"/>
</dbReference>
<gene>
    <name evidence="5" type="primary">csiR_2</name>
    <name evidence="5" type="ORF">COL8621_02610</name>
</gene>
<dbReference type="InterPro" id="IPR000524">
    <property type="entry name" value="Tscrpt_reg_HTH_GntR"/>
</dbReference>
<dbReference type="Proteomes" id="UP000202922">
    <property type="component" value="Unassembled WGS sequence"/>
</dbReference>
<dbReference type="InterPro" id="IPR036390">
    <property type="entry name" value="WH_DNA-bd_sf"/>
</dbReference>
<proteinExistence type="predicted"/>
<dbReference type="SMART" id="SM00345">
    <property type="entry name" value="HTH_GNTR"/>
    <property type="match status" value="1"/>
</dbReference>
<dbReference type="InterPro" id="IPR011711">
    <property type="entry name" value="GntR_C"/>
</dbReference>